<dbReference type="EMBL" id="JXJN01018646">
    <property type="status" value="NOT_ANNOTATED_CDS"/>
    <property type="molecule type" value="Genomic_DNA"/>
</dbReference>
<dbReference type="Proteomes" id="UP000092460">
    <property type="component" value="Unassembled WGS sequence"/>
</dbReference>
<proteinExistence type="predicted"/>
<accession>A0A1B0BQJ5</accession>
<evidence type="ECO:0000313" key="1">
    <source>
        <dbReference type="EnsemblMetazoa" id="GPPI037459-PA"/>
    </source>
</evidence>
<sequence length="283" mass="32570">MDCQIAGQLVTPVHKAIMFIRIRSALSQNRVPGKRFESELEGVRVANVQNNEIGNKLRKGKKIDKLSNASKKIDVLLFERNLGRKTFADVVSVPTSDALAIIKSKCKQKSEKTKAELDKIIKICNVRRRNNGFLAIDCEAKEEHCKDKAVIEGFMPKDYGVHTSPKLHPSFKMADMSYQLTDNELIDKLRCQNPILKESVPRIVISHEVYRCRKSFQLCHFNELSFNKSKVDYFVVEYLAIEIGSIMAKIVVVRVYNRNRNNCLDEVIRMMVDFCSFYEYIIL</sequence>
<reference evidence="2" key="1">
    <citation type="submission" date="2015-01" db="EMBL/GenBank/DDBJ databases">
        <authorList>
            <person name="Aksoy S."/>
            <person name="Warren W."/>
            <person name="Wilson R.K."/>
        </authorList>
    </citation>
    <scope>NUCLEOTIDE SEQUENCE [LARGE SCALE GENOMIC DNA]</scope>
    <source>
        <strain evidence="2">IAEA</strain>
    </source>
</reference>
<keyword evidence="2" id="KW-1185">Reference proteome</keyword>
<evidence type="ECO:0000313" key="2">
    <source>
        <dbReference type="Proteomes" id="UP000092460"/>
    </source>
</evidence>
<reference evidence="1" key="2">
    <citation type="submission" date="2020-05" db="UniProtKB">
        <authorList>
            <consortium name="EnsemblMetazoa"/>
        </authorList>
    </citation>
    <scope>IDENTIFICATION</scope>
    <source>
        <strain evidence="1">IAEA</strain>
    </source>
</reference>
<organism evidence="1 2">
    <name type="scientific">Glossina palpalis gambiensis</name>
    <dbReference type="NCBI Taxonomy" id="67801"/>
    <lineage>
        <taxon>Eukaryota</taxon>
        <taxon>Metazoa</taxon>
        <taxon>Ecdysozoa</taxon>
        <taxon>Arthropoda</taxon>
        <taxon>Hexapoda</taxon>
        <taxon>Insecta</taxon>
        <taxon>Pterygota</taxon>
        <taxon>Neoptera</taxon>
        <taxon>Endopterygota</taxon>
        <taxon>Diptera</taxon>
        <taxon>Brachycera</taxon>
        <taxon>Muscomorpha</taxon>
        <taxon>Hippoboscoidea</taxon>
        <taxon>Glossinidae</taxon>
        <taxon>Glossina</taxon>
    </lineage>
</organism>
<protein>
    <submittedName>
        <fullName evidence="1">Uncharacterized protein</fullName>
    </submittedName>
</protein>
<dbReference type="AlphaFoldDB" id="A0A1B0BQJ5"/>
<dbReference type="EnsemblMetazoa" id="GPPI037459-RA">
    <property type="protein sequence ID" value="GPPI037459-PA"/>
    <property type="gene ID" value="GPPI037459"/>
</dbReference>
<name>A0A1B0BQJ5_9MUSC</name>
<dbReference type="VEuPathDB" id="VectorBase:GPPI037459"/>